<protein>
    <submittedName>
        <fullName evidence="2">Sigma-70 region 2</fullName>
    </submittedName>
</protein>
<keyword evidence="3" id="KW-1185">Reference proteome</keyword>
<evidence type="ECO:0000313" key="2">
    <source>
        <dbReference type="EMBL" id="KWZ77954.1"/>
    </source>
</evidence>
<dbReference type="PATRIC" id="fig|33036.3.peg.994"/>
<dbReference type="GO" id="GO:0003700">
    <property type="term" value="F:DNA-binding transcription factor activity"/>
    <property type="evidence" value="ECO:0007669"/>
    <property type="project" value="InterPro"/>
</dbReference>
<dbReference type="NCBIfam" id="TIGR02937">
    <property type="entry name" value="sigma70-ECF"/>
    <property type="match status" value="1"/>
</dbReference>
<dbReference type="InterPro" id="IPR013325">
    <property type="entry name" value="RNA_pol_sigma_r2"/>
</dbReference>
<comment type="caution">
    <text evidence="2">The sequence shown here is derived from an EMBL/GenBank/DDBJ whole genome shotgun (WGS) entry which is preliminary data.</text>
</comment>
<organism evidence="2 3">
    <name type="scientific">Anaerococcus tetradius</name>
    <dbReference type="NCBI Taxonomy" id="33036"/>
    <lineage>
        <taxon>Bacteria</taxon>
        <taxon>Bacillati</taxon>
        <taxon>Bacillota</taxon>
        <taxon>Tissierellia</taxon>
        <taxon>Tissierellales</taxon>
        <taxon>Peptoniphilaceae</taxon>
        <taxon>Anaerococcus</taxon>
    </lineage>
</organism>
<dbReference type="RefSeq" id="WP_060929392.1">
    <property type="nucleotide sequence ID" value="NZ_KQ955279.1"/>
</dbReference>
<dbReference type="Pfam" id="PF04542">
    <property type="entry name" value="Sigma70_r2"/>
    <property type="match status" value="1"/>
</dbReference>
<reference evidence="3" key="1">
    <citation type="submission" date="2016-01" db="EMBL/GenBank/DDBJ databases">
        <authorList>
            <person name="Mitreva M."/>
            <person name="Pepin K.H."/>
            <person name="Mihindukulasuriya K.A."/>
            <person name="Fulton R."/>
            <person name="Fronick C."/>
            <person name="O'Laughlin M."/>
            <person name="Miner T."/>
            <person name="Herter B."/>
            <person name="Rosa B.A."/>
            <person name="Cordes M."/>
            <person name="Tomlinson C."/>
            <person name="Wollam A."/>
            <person name="Palsikar V.B."/>
            <person name="Mardis E.R."/>
            <person name="Wilson R.K."/>
        </authorList>
    </citation>
    <scope>NUCLEOTIDE SEQUENCE [LARGE SCALE GENOMIC DNA]</scope>
    <source>
        <strain evidence="3">MJR8151</strain>
    </source>
</reference>
<evidence type="ECO:0000313" key="3">
    <source>
        <dbReference type="Proteomes" id="UP000070383"/>
    </source>
</evidence>
<dbReference type="InterPro" id="IPR050239">
    <property type="entry name" value="Sigma-70_RNA_pol_init_factors"/>
</dbReference>
<dbReference type="InterPro" id="IPR014284">
    <property type="entry name" value="RNA_pol_sigma-70_dom"/>
</dbReference>
<accession>A0A133KEU1</accession>
<dbReference type="InterPro" id="IPR007627">
    <property type="entry name" value="RNA_pol_sigma70_r2"/>
</dbReference>
<dbReference type="OrthoDB" id="1693255at2"/>
<dbReference type="GO" id="GO:0006352">
    <property type="term" value="P:DNA-templated transcription initiation"/>
    <property type="evidence" value="ECO:0007669"/>
    <property type="project" value="InterPro"/>
</dbReference>
<dbReference type="Gene3D" id="1.20.140.160">
    <property type="match status" value="1"/>
</dbReference>
<name>A0A133KEU1_9FIRM</name>
<dbReference type="Proteomes" id="UP000070383">
    <property type="component" value="Unassembled WGS sequence"/>
</dbReference>
<gene>
    <name evidence="2" type="ORF">HMPREF3200_01003</name>
</gene>
<dbReference type="EMBL" id="LRPM01000039">
    <property type="protein sequence ID" value="KWZ77954.1"/>
    <property type="molecule type" value="Genomic_DNA"/>
</dbReference>
<feature type="domain" description="RNA polymerase sigma-70 region 2" evidence="1">
    <location>
        <begin position="29"/>
        <end position="81"/>
    </location>
</feature>
<dbReference type="PANTHER" id="PTHR30603:SF47">
    <property type="entry name" value="RNA POLYMERASE SIGMA FACTOR SIGD, CHLOROPLASTIC"/>
    <property type="match status" value="1"/>
</dbReference>
<dbReference type="Gene3D" id="1.20.120.1810">
    <property type="match status" value="1"/>
</dbReference>
<dbReference type="InterPro" id="IPR013324">
    <property type="entry name" value="RNA_pol_sigma_r3/r4-like"/>
</dbReference>
<dbReference type="SUPFAM" id="SSF88659">
    <property type="entry name" value="Sigma3 and sigma4 domains of RNA polymerase sigma factors"/>
    <property type="match status" value="1"/>
</dbReference>
<sequence>MIDELEIFRRYQKTKDINLRNEIALNNISLVHYAIKNIFVPNHNDYEELEQEGFIGLLKAIENFNPNLGFKFSSFAYKYILSASRFRLDYNKDTSLDEPVKNKSIGDPDDIELIDTIEDTTIDIPRDVENESISERIKKILTKDEYTCINLFYKYDFTLKEIAKYMNISVHVLYRIRNKAIIKIKGNPYFQSYKNEIEKENNISYLKAYDYSVPRVQSSNISNPVWEILLEREKLENKIIKQALI</sequence>
<dbReference type="AlphaFoldDB" id="A0A133KEU1"/>
<dbReference type="PANTHER" id="PTHR30603">
    <property type="entry name" value="RNA POLYMERASE SIGMA FACTOR RPO"/>
    <property type="match status" value="1"/>
</dbReference>
<dbReference type="SUPFAM" id="SSF88946">
    <property type="entry name" value="Sigma2 domain of RNA polymerase sigma factors"/>
    <property type="match status" value="1"/>
</dbReference>
<evidence type="ECO:0000259" key="1">
    <source>
        <dbReference type="Pfam" id="PF04542"/>
    </source>
</evidence>
<proteinExistence type="predicted"/>